<evidence type="ECO:0000259" key="1">
    <source>
        <dbReference type="PROSITE" id="PS50191"/>
    </source>
</evidence>
<dbReference type="SUPFAM" id="SSF46938">
    <property type="entry name" value="CRAL/TRIO N-terminal domain"/>
    <property type="match status" value="1"/>
</dbReference>
<dbReference type="Gene3D" id="3.40.525.10">
    <property type="entry name" value="CRAL-TRIO lipid binding domain"/>
    <property type="match status" value="1"/>
</dbReference>
<dbReference type="Proteomes" id="UP000291343">
    <property type="component" value="Unassembled WGS sequence"/>
</dbReference>
<dbReference type="AlphaFoldDB" id="A0A482X072"/>
<gene>
    <name evidence="2" type="ORF">LSTR_LSTR012795</name>
</gene>
<proteinExistence type="predicted"/>
<keyword evidence="3" id="KW-1185">Reference proteome</keyword>
<dbReference type="PANTHER" id="PTHR10174">
    <property type="entry name" value="ALPHA-TOCOPHEROL TRANSFER PROTEIN-RELATED"/>
    <property type="match status" value="1"/>
</dbReference>
<dbReference type="OrthoDB" id="6575879at2759"/>
<dbReference type="CDD" id="cd00170">
    <property type="entry name" value="SEC14"/>
    <property type="match status" value="1"/>
</dbReference>
<organism evidence="2 3">
    <name type="scientific">Laodelphax striatellus</name>
    <name type="common">Small brown planthopper</name>
    <name type="synonym">Delphax striatella</name>
    <dbReference type="NCBI Taxonomy" id="195883"/>
    <lineage>
        <taxon>Eukaryota</taxon>
        <taxon>Metazoa</taxon>
        <taxon>Ecdysozoa</taxon>
        <taxon>Arthropoda</taxon>
        <taxon>Hexapoda</taxon>
        <taxon>Insecta</taxon>
        <taxon>Pterygota</taxon>
        <taxon>Neoptera</taxon>
        <taxon>Paraneoptera</taxon>
        <taxon>Hemiptera</taxon>
        <taxon>Auchenorrhyncha</taxon>
        <taxon>Fulgoroidea</taxon>
        <taxon>Delphacidae</taxon>
        <taxon>Criomorphinae</taxon>
        <taxon>Laodelphax</taxon>
    </lineage>
</organism>
<dbReference type="SMART" id="SM00516">
    <property type="entry name" value="SEC14"/>
    <property type="match status" value="1"/>
</dbReference>
<dbReference type="GO" id="GO:1902936">
    <property type="term" value="F:phosphatidylinositol bisphosphate binding"/>
    <property type="evidence" value="ECO:0007669"/>
    <property type="project" value="TreeGrafter"/>
</dbReference>
<evidence type="ECO:0000313" key="3">
    <source>
        <dbReference type="Proteomes" id="UP000291343"/>
    </source>
</evidence>
<dbReference type="PANTHER" id="PTHR10174:SF222">
    <property type="entry name" value="GH10083P-RELATED"/>
    <property type="match status" value="1"/>
</dbReference>
<sequence length="311" mass="35892">MIIKGINPVPEAKLRLYKEYNMTPDSVADDVQAIKDWINKQPHLPNFEKAVVDSDKWIENVLLMVKNSMAKAKNVIDMYFSLRTLHPTLFQGRDPTLPAMKRSFEDVHIVILPGLTKEGSRVMLMRINNPDPDDYDLEAHMKRALMLMEIYLRDGVDFTGLQVVHDFKNFKLGHLTHFNLQLLKMMSTGMKGYQFRLPKTIMMNAPSHIDTLMTVCRPFINAKVMARVKIIKDQTKLVDEMPPEMVPVEYGGTAPSVEELNNQWRDILIKNRPYLAAVDSLRTNESLRLEKKFIQTEFGGEKQSFRRLAVD</sequence>
<evidence type="ECO:0000313" key="2">
    <source>
        <dbReference type="EMBL" id="RZF39113.1"/>
    </source>
</evidence>
<dbReference type="InterPro" id="IPR001251">
    <property type="entry name" value="CRAL-TRIO_dom"/>
</dbReference>
<dbReference type="InParanoid" id="A0A482X072"/>
<reference evidence="2 3" key="1">
    <citation type="journal article" date="2017" name="Gigascience">
        <title>Genome sequence of the small brown planthopper, Laodelphax striatellus.</title>
        <authorList>
            <person name="Zhu J."/>
            <person name="Jiang F."/>
            <person name="Wang X."/>
            <person name="Yang P."/>
            <person name="Bao Y."/>
            <person name="Zhao W."/>
            <person name="Wang W."/>
            <person name="Lu H."/>
            <person name="Wang Q."/>
            <person name="Cui N."/>
            <person name="Li J."/>
            <person name="Chen X."/>
            <person name="Luo L."/>
            <person name="Yu J."/>
            <person name="Kang L."/>
            <person name="Cui F."/>
        </authorList>
    </citation>
    <scope>NUCLEOTIDE SEQUENCE [LARGE SCALE GENOMIC DNA]</scope>
    <source>
        <strain evidence="2">Lst14</strain>
    </source>
</reference>
<name>A0A482X072_LAOST</name>
<dbReference type="PROSITE" id="PS50191">
    <property type="entry name" value="CRAL_TRIO"/>
    <property type="match status" value="1"/>
</dbReference>
<dbReference type="SUPFAM" id="SSF52087">
    <property type="entry name" value="CRAL/TRIO domain"/>
    <property type="match status" value="1"/>
</dbReference>
<dbReference type="GO" id="GO:0016020">
    <property type="term" value="C:membrane"/>
    <property type="evidence" value="ECO:0007669"/>
    <property type="project" value="TreeGrafter"/>
</dbReference>
<dbReference type="InterPro" id="IPR036865">
    <property type="entry name" value="CRAL-TRIO_dom_sf"/>
</dbReference>
<accession>A0A482X072</accession>
<protein>
    <recommendedName>
        <fullName evidence="1">CRAL-TRIO domain-containing protein</fullName>
    </recommendedName>
</protein>
<comment type="caution">
    <text evidence="2">The sequence shown here is derived from an EMBL/GenBank/DDBJ whole genome shotgun (WGS) entry which is preliminary data.</text>
</comment>
<dbReference type="SMR" id="A0A482X072"/>
<feature type="domain" description="CRAL-TRIO" evidence="1">
    <location>
        <begin position="100"/>
        <end position="258"/>
    </location>
</feature>
<dbReference type="Pfam" id="PF00650">
    <property type="entry name" value="CRAL_TRIO"/>
    <property type="match status" value="1"/>
</dbReference>
<dbReference type="InterPro" id="IPR036273">
    <property type="entry name" value="CRAL/TRIO_N_dom_sf"/>
</dbReference>
<dbReference type="EMBL" id="QKKF02020570">
    <property type="protein sequence ID" value="RZF39113.1"/>
    <property type="molecule type" value="Genomic_DNA"/>
</dbReference>